<sequence length="399" mass="44643">MGWPAAGQLWTFRKLAEPRLTAELARLSGATIIGTAHCVSFQPCPNPEEASQDRYVVQEWHVGGRTWRFAAIFDGHAGHEMADHAMIHLPALLQKALQASLEGWGDTTEPGTISHIMSRSISEFDEEATSDILKMFPGGEEELSKLTDQEISDIINTEENSPKVVRCMRGTTVLVSLIDPLGRDFWVASLGDCQAALGTQQRSGRWDTSILSSNHNGIDPAEAQRIRNEHPGEPEIMLRDRVLGCIAVTRALGDHLFKLPRIYTERVFFNSKVLFRARAAIPEVLPRIVTPPYLSSRADVRHVRLSPPSSDDGYKPEQVLIMCSDGLVDLYSDRNSLDESARHWMKAVEYREVDAESNLALRLLRDALGGDDETLVSRMITVEMTERWMDDTTIIVQKL</sequence>
<accession>A0ACB8TBL7</accession>
<evidence type="ECO:0000313" key="1">
    <source>
        <dbReference type="EMBL" id="KAI0066214.1"/>
    </source>
</evidence>
<name>A0ACB8TBL7_9AGAM</name>
<reference evidence="1" key="2">
    <citation type="journal article" date="2022" name="New Phytol.">
        <title>Evolutionary transition to the ectomycorrhizal habit in the genomes of a hyperdiverse lineage of mushroom-forming fungi.</title>
        <authorList>
            <person name="Looney B."/>
            <person name="Miyauchi S."/>
            <person name="Morin E."/>
            <person name="Drula E."/>
            <person name="Courty P.E."/>
            <person name="Kohler A."/>
            <person name="Kuo A."/>
            <person name="LaButti K."/>
            <person name="Pangilinan J."/>
            <person name="Lipzen A."/>
            <person name="Riley R."/>
            <person name="Andreopoulos W."/>
            <person name="He G."/>
            <person name="Johnson J."/>
            <person name="Nolan M."/>
            <person name="Tritt A."/>
            <person name="Barry K.W."/>
            <person name="Grigoriev I.V."/>
            <person name="Nagy L.G."/>
            <person name="Hibbett D."/>
            <person name="Henrissat B."/>
            <person name="Matheny P.B."/>
            <person name="Labbe J."/>
            <person name="Martin F.M."/>
        </authorList>
    </citation>
    <scope>NUCLEOTIDE SEQUENCE</scope>
    <source>
        <strain evidence="1">HHB10654</strain>
    </source>
</reference>
<organism evidence="1 2">
    <name type="scientific">Artomyces pyxidatus</name>
    <dbReference type="NCBI Taxonomy" id="48021"/>
    <lineage>
        <taxon>Eukaryota</taxon>
        <taxon>Fungi</taxon>
        <taxon>Dikarya</taxon>
        <taxon>Basidiomycota</taxon>
        <taxon>Agaricomycotina</taxon>
        <taxon>Agaricomycetes</taxon>
        <taxon>Russulales</taxon>
        <taxon>Auriscalpiaceae</taxon>
        <taxon>Artomyces</taxon>
    </lineage>
</organism>
<gene>
    <name evidence="1" type="ORF">BV25DRAFT_1868446</name>
</gene>
<evidence type="ECO:0000313" key="2">
    <source>
        <dbReference type="Proteomes" id="UP000814140"/>
    </source>
</evidence>
<comment type="caution">
    <text evidence="1">The sequence shown here is derived from an EMBL/GenBank/DDBJ whole genome shotgun (WGS) entry which is preliminary data.</text>
</comment>
<protein>
    <submittedName>
        <fullName evidence="1">Protein serine/threonine phosphatase 2C</fullName>
    </submittedName>
</protein>
<proteinExistence type="predicted"/>
<dbReference type="Proteomes" id="UP000814140">
    <property type="component" value="Unassembled WGS sequence"/>
</dbReference>
<keyword evidence="2" id="KW-1185">Reference proteome</keyword>
<reference evidence="1" key="1">
    <citation type="submission" date="2021-03" db="EMBL/GenBank/DDBJ databases">
        <authorList>
            <consortium name="DOE Joint Genome Institute"/>
            <person name="Ahrendt S."/>
            <person name="Looney B.P."/>
            <person name="Miyauchi S."/>
            <person name="Morin E."/>
            <person name="Drula E."/>
            <person name="Courty P.E."/>
            <person name="Chicoki N."/>
            <person name="Fauchery L."/>
            <person name="Kohler A."/>
            <person name="Kuo A."/>
            <person name="Labutti K."/>
            <person name="Pangilinan J."/>
            <person name="Lipzen A."/>
            <person name="Riley R."/>
            <person name="Andreopoulos W."/>
            <person name="He G."/>
            <person name="Johnson J."/>
            <person name="Barry K.W."/>
            <person name="Grigoriev I.V."/>
            <person name="Nagy L."/>
            <person name="Hibbett D."/>
            <person name="Henrissat B."/>
            <person name="Matheny P.B."/>
            <person name="Labbe J."/>
            <person name="Martin F."/>
        </authorList>
    </citation>
    <scope>NUCLEOTIDE SEQUENCE</scope>
    <source>
        <strain evidence="1">HHB10654</strain>
    </source>
</reference>
<dbReference type="EMBL" id="MU277193">
    <property type="protein sequence ID" value="KAI0066214.1"/>
    <property type="molecule type" value="Genomic_DNA"/>
</dbReference>